<keyword evidence="2" id="KW-1185">Reference proteome</keyword>
<evidence type="ECO:0000313" key="1">
    <source>
        <dbReference type="EMBL" id="GAF07033.1"/>
    </source>
</evidence>
<dbReference type="EMBL" id="BAVZ01000002">
    <property type="protein sequence ID" value="GAF07033.1"/>
    <property type="molecule type" value="Genomic_DNA"/>
</dbReference>
<evidence type="ECO:0008006" key="3">
    <source>
        <dbReference type="Google" id="ProtNLM"/>
    </source>
</evidence>
<reference evidence="1 2" key="1">
    <citation type="journal article" date="2014" name="Genome Announc.">
        <title>Draft Genome Sequence of Paenibacillus pini JCM 16418T, Isolated from the Rhizosphere of Pine Tree.</title>
        <authorList>
            <person name="Yuki M."/>
            <person name="Oshima K."/>
            <person name="Suda W."/>
            <person name="Oshida Y."/>
            <person name="Kitamura K."/>
            <person name="Iida Y."/>
            <person name="Hattori M."/>
            <person name="Ohkuma M."/>
        </authorList>
    </citation>
    <scope>NUCLEOTIDE SEQUENCE [LARGE SCALE GENOMIC DNA]</scope>
    <source>
        <strain evidence="1 2">JCM 16418</strain>
    </source>
</reference>
<dbReference type="eggNOG" id="ENOG5032ZA5">
    <property type="taxonomic scope" value="Bacteria"/>
</dbReference>
<dbReference type="STRING" id="1236976.JCM16418_1020"/>
<dbReference type="NCBIfam" id="TIGR02856">
    <property type="entry name" value="spore_yqfC"/>
    <property type="match status" value="1"/>
</dbReference>
<dbReference type="RefSeq" id="WP_036646623.1">
    <property type="nucleotide sequence ID" value="NZ_BAVZ01000002.1"/>
</dbReference>
<comment type="caution">
    <text evidence="1">The sequence shown here is derived from an EMBL/GenBank/DDBJ whole genome shotgun (WGS) entry which is preliminary data.</text>
</comment>
<dbReference type="OrthoDB" id="2989236at2"/>
<dbReference type="Pfam" id="PF07873">
    <property type="entry name" value="YabP"/>
    <property type="match status" value="1"/>
</dbReference>
<proteinExistence type="predicted"/>
<sequence>MTRMSHRLRKWTNEMLDLPQDVVLDLPRITMVGNQEIYIENHRGLQHFASDRIVLSLSKGSLEILGAEMVIRAIMPEEVLVEGKVFHITYHEMEESL</sequence>
<organism evidence="1 2">
    <name type="scientific">Paenibacillus pini JCM 16418</name>
    <dbReference type="NCBI Taxonomy" id="1236976"/>
    <lineage>
        <taxon>Bacteria</taxon>
        <taxon>Bacillati</taxon>
        <taxon>Bacillota</taxon>
        <taxon>Bacilli</taxon>
        <taxon>Bacillales</taxon>
        <taxon>Paenibacillaceae</taxon>
        <taxon>Paenibacillus</taxon>
    </lineage>
</organism>
<dbReference type="Proteomes" id="UP000019364">
    <property type="component" value="Unassembled WGS sequence"/>
</dbReference>
<name>W7YHH0_9BACL</name>
<protein>
    <recommendedName>
        <fullName evidence="3">Sporulation protein YqfC</fullName>
    </recommendedName>
</protein>
<evidence type="ECO:0000313" key="2">
    <source>
        <dbReference type="Proteomes" id="UP000019364"/>
    </source>
</evidence>
<dbReference type="InterPro" id="IPR022476">
    <property type="entry name" value="Spore_YabP/YqfC"/>
</dbReference>
<dbReference type="InterPro" id="IPR022477">
    <property type="entry name" value="Spore_YqfC"/>
</dbReference>
<gene>
    <name evidence="1" type="ORF">JCM16418_1020</name>
</gene>
<dbReference type="AlphaFoldDB" id="W7YHH0"/>
<accession>W7YHH0</accession>